<reference evidence="1 2" key="1">
    <citation type="submission" date="2024-05" db="EMBL/GenBank/DDBJ databases">
        <authorList>
            <person name="Wallberg A."/>
        </authorList>
    </citation>
    <scope>NUCLEOTIDE SEQUENCE [LARGE SCALE GENOMIC DNA]</scope>
</reference>
<comment type="caution">
    <text evidence="1">The sequence shown here is derived from an EMBL/GenBank/DDBJ whole genome shotgun (WGS) entry which is preliminary data.</text>
</comment>
<accession>A0AAV2RW38</accession>
<protein>
    <recommendedName>
        <fullName evidence="3">Vitellogenin</fullName>
    </recommendedName>
</protein>
<dbReference type="PANTHER" id="PTHR21446">
    <property type="entry name" value="DUF3504 DOMAIN-CONTAINING PROTEIN"/>
    <property type="match status" value="1"/>
</dbReference>
<dbReference type="InterPro" id="IPR052787">
    <property type="entry name" value="MAVS"/>
</dbReference>
<evidence type="ECO:0008006" key="3">
    <source>
        <dbReference type="Google" id="ProtNLM"/>
    </source>
</evidence>
<sequence length="156" mass="17603">DSNVENHIPEGRVYESPGDRLCPVSTYEAYDALWQCPNVNYWKEGSAWFCAQPIGCHYLSVMKPMSVDAPLNRIYTNHCVRAKTIRILASASVQRSDIKVITGHKRESSLDPYITVALVSTSSMKRKLSNIVSNAVREADNKGNRRMVDINKDEEL</sequence>
<name>A0AAV2RW38_MEGNR</name>
<dbReference type="Proteomes" id="UP001497623">
    <property type="component" value="Unassembled WGS sequence"/>
</dbReference>
<evidence type="ECO:0000313" key="2">
    <source>
        <dbReference type="Proteomes" id="UP001497623"/>
    </source>
</evidence>
<dbReference type="AlphaFoldDB" id="A0AAV2RW38"/>
<dbReference type="EMBL" id="CAXKWB010033575">
    <property type="protein sequence ID" value="CAL4143234.1"/>
    <property type="molecule type" value="Genomic_DNA"/>
</dbReference>
<dbReference type="PANTHER" id="PTHR21446:SF12">
    <property type="entry name" value="POTASSIUM CHANNEL TETRAMERIZATION DOMAIN CONTAINING 1"/>
    <property type="match status" value="1"/>
</dbReference>
<gene>
    <name evidence="1" type="ORF">MNOR_LOCUS29258</name>
</gene>
<proteinExistence type="predicted"/>
<keyword evidence="2" id="KW-1185">Reference proteome</keyword>
<organism evidence="1 2">
    <name type="scientific">Meganyctiphanes norvegica</name>
    <name type="common">Northern krill</name>
    <name type="synonym">Thysanopoda norvegica</name>
    <dbReference type="NCBI Taxonomy" id="48144"/>
    <lineage>
        <taxon>Eukaryota</taxon>
        <taxon>Metazoa</taxon>
        <taxon>Ecdysozoa</taxon>
        <taxon>Arthropoda</taxon>
        <taxon>Crustacea</taxon>
        <taxon>Multicrustacea</taxon>
        <taxon>Malacostraca</taxon>
        <taxon>Eumalacostraca</taxon>
        <taxon>Eucarida</taxon>
        <taxon>Euphausiacea</taxon>
        <taxon>Euphausiidae</taxon>
        <taxon>Meganyctiphanes</taxon>
    </lineage>
</organism>
<feature type="non-terminal residue" evidence="1">
    <location>
        <position position="1"/>
    </location>
</feature>
<evidence type="ECO:0000313" key="1">
    <source>
        <dbReference type="EMBL" id="CAL4143234.1"/>
    </source>
</evidence>